<dbReference type="GeneID" id="37011037"/>
<dbReference type="Proteomes" id="UP000245942">
    <property type="component" value="Unassembled WGS sequence"/>
</dbReference>
<feature type="compositionally biased region" description="Acidic residues" evidence="1">
    <location>
        <begin position="171"/>
        <end position="180"/>
    </location>
</feature>
<name>A0A316UDG9_9BASI</name>
<evidence type="ECO:0000313" key="3">
    <source>
        <dbReference type="Proteomes" id="UP000245942"/>
    </source>
</evidence>
<keyword evidence="3" id="KW-1185">Reference proteome</keyword>
<dbReference type="EMBL" id="KZ819323">
    <property type="protein sequence ID" value="PWN22413.1"/>
    <property type="molecule type" value="Genomic_DNA"/>
</dbReference>
<feature type="compositionally biased region" description="Basic and acidic residues" evidence="1">
    <location>
        <begin position="203"/>
        <end position="219"/>
    </location>
</feature>
<evidence type="ECO:0000256" key="1">
    <source>
        <dbReference type="SAM" id="MobiDB-lite"/>
    </source>
</evidence>
<sequence length="225" mass="24409">MPTTVTINNLYINGGAALIMSFDKGTLRIGGIQPTTIAEPRKARRARRQSGYQQDGSCPERAIQIDTDEVQPVQRRQRAPPVGRSGLGRGLSTVSSAPRSVRPRLTATTAPGSPQRAHTTATTSREHTAQDLLPPSSVPQAGSSRDLHEPSTYDHDHVEANATQATIRELGEEDENEMADNDYSSSGQDDDQPCDDMTCPCKRGAEDQNALKDEEDKGSRRTNGQ</sequence>
<dbReference type="RefSeq" id="XP_025349573.1">
    <property type="nucleotide sequence ID" value="XM_025489303.1"/>
</dbReference>
<dbReference type="AlphaFoldDB" id="A0A316UDG9"/>
<gene>
    <name evidence="2" type="ORF">BCV69DRAFT_143143</name>
</gene>
<accession>A0A316UDG9</accession>
<feature type="compositionally biased region" description="Basic and acidic residues" evidence="1">
    <location>
        <begin position="145"/>
        <end position="159"/>
    </location>
</feature>
<proteinExistence type="predicted"/>
<protein>
    <submittedName>
        <fullName evidence="2">Uncharacterized protein</fullName>
    </submittedName>
</protein>
<reference evidence="2 3" key="1">
    <citation type="journal article" date="2018" name="Mol. Biol. Evol.">
        <title>Broad Genomic Sampling Reveals a Smut Pathogenic Ancestry of the Fungal Clade Ustilaginomycotina.</title>
        <authorList>
            <person name="Kijpornyongpan T."/>
            <person name="Mondo S.J."/>
            <person name="Barry K."/>
            <person name="Sandor L."/>
            <person name="Lee J."/>
            <person name="Lipzen A."/>
            <person name="Pangilinan J."/>
            <person name="LaButti K."/>
            <person name="Hainaut M."/>
            <person name="Henrissat B."/>
            <person name="Grigoriev I.V."/>
            <person name="Spatafora J.W."/>
            <person name="Aime M.C."/>
        </authorList>
    </citation>
    <scope>NUCLEOTIDE SEQUENCE [LARGE SCALE GENOMIC DNA]</scope>
    <source>
        <strain evidence="2 3">MCA 4718</strain>
    </source>
</reference>
<feature type="compositionally biased region" description="Polar residues" evidence="1">
    <location>
        <begin position="106"/>
        <end position="123"/>
    </location>
</feature>
<evidence type="ECO:0000313" key="2">
    <source>
        <dbReference type="EMBL" id="PWN22413.1"/>
    </source>
</evidence>
<feature type="region of interest" description="Disordered" evidence="1">
    <location>
        <begin position="38"/>
        <end position="225"/>
    </location>
</feature>
<organism evidence="2 3">
    <name type="scientific">Pseudomicrostroma glucosiphilum</name>
    <dbReference type="NCBI Taxonomy" id="1684307"/>
    <lineage>
        <taxon>Eukaryota</taxon>
        <taxon>Fungi</taxon>
        <taxon>Dikarya</taxon>
        <taxon>Basidiomycota</taxon>
        <taxon>Ustilaginomycotina</taxon>
        <taxon>Exobasidiomycetes</taxon>
        <taxon>Microstromatales</taxon>
        <taxon>Microstromatales incertae sedis</taxon>
        <taxon>Pseudomicrostroma</taxon>
    </lineage>
</organism>